<feature type="transmembrane region" description="Helical" evidence="11">
    <location>
        <begin position="695"/>
        <end position="714"/>
    </location>
</feature>
<dbReference type="PANTHER" id="PTHR45671:SF12">
    <property type="entry name" value="MITOCHONDRIAL PHOSPHATE CARRIER PROTEIN"/>
    <property type="match status" value="1"/>
</dbReference>
<evidence type="ECO:0000256" key="9">
    <source>
        <dbReference type="ARBA" id="ARBA00023136"/>
    </source>
</evidence>
<evidence type="ECO:0000256" key="11">
    <source>
        <dbReference type="SAM" id="Phobius"/>
    </source>
</evidence>
<keyword evidence="4 10" id="KW-0812">Transmembrane</keyword>
<protein>
    <submittedName>
        <fullName evidence="13">Uncharacterized protein</fullName>
    </submittedName>
</protein>
<feature type="chain" id="PRO_5019575445" evidence="12">
    <location>
        <begin position="19"/>
        <end position="1000"/>
    </location>
</feature>
<dbReference type="OrthoDB" id="427452at2759"/>
<comment type="similarity">
    <text evidence="2">Belongs to the mitochondrial carrier (TC 2.A.29) family.</text>
</comment>
<keyword evidence="12" id="KW-0732">Signal</keyword>
<accession>A0A448YZM8</accession>
<dbReference type="Gene3D" id="1.50.40.10">
    <property type="entry name" value="Mitochondrial carrier domain"/>
    <property type="match status" value="2"/>
</dbReference>
<keyword evidence="6" id="KW-0999">Mitochondrion inner membrane</keyword>
<dbReference type="InterPro" id="IPR044677">
    <property type="entry name" value="SLC25A3/Pic2/Mir1-like"/>
</dbReference>
<feature type="transmembrane region" description="Helical" evidence="11">
    <location>
        <begin position="734"/>
        <end position="754"/>
    </location>
</feature>
<dbReference type="PROSITE" id="PS50920">
    <property type="entry name" value="SOLCAR"/>
    <property type="match status" value="2"/>
</dbReference>
<evidence type="ECO:0000256" key="5">
    <source>
        <dbReference type="ARBA" id="ARBA00022737"/>
    </source>
</evidence>
<dbReference type="PANTHER" id="PTHR45671">
    <property type="entry name" value="SOLUTE CARRIER FAMILY 25 (MITOCHONDRIAL CARRIER PHOSPHATE CARRIER), MEMBER 3, LIKE-RELATED-RELATED"/>
    <property type="match status" value="1"/>
</dbReference>
<keyword evidence="9 10" id="KW-0472">Membrane</keyword>
<feature type="repeat" description="Solcar" evidence="10">
    <location>
        <begin position="872"/>
        <end position="977"/>
    </location>
</feature>
<keyword evidence="8" id="KW-0496">Mitochondrion</keyword>
<keyword evidence="14" id="KW-1185">Reference proteome</keyword>
<organism evidence="13 14">
    <name type="scientific">Pseudo-nitzschia multistriata</name>
    <dbReference type="NCBI Taxonomy" id="183589"/>
    <lineage>
        <taxon>Eukaryota</taxon>
        <taxon>Sar</taxon>
        <taxon>Stramenopiles</taxon>
        <taxon>Ochrophyta</taxon>
        <taxon>Bacillariophyta</taxon>
        <taxon>Bacillariophyceae</taxon>
        <taxon>Bacillariophycidae</taxon>
        <taxon>Bacillariales</taxon>
        <taxon>Bacillariaceae</taxon>
        <taxon>Pseudo-nitzschia</taxon>
    </lineage>
</organism>
<dbReference type="InterPro" id="IPR018108">
    <property type="entry name" value="MCP_transmembrane"/>
</dbReference>
<dbReference type="AlphaFoldDB" id="A0A448YZM8"/>
<dbReference type="GO" id="GO:0005315">
    <property type="term" value="F:phosphate transmembrane transporter activity"/>
    <property type="evidence" value="ECO:0007669"/>
    <property type="project" value="InterPro"/>
</dbReference>
<dbReference type="InterPro" id="IPR023395">
    <property type="entry name" value="MCP_dom_sf"/>
</dbReference>
<feature type="repeat" description="Solcar" evidence="10">
    <location>
        <begin position="731"/>
        <end position="849"/>
    </location>
</feature>
<dbReference type="Pfam" id="PF00153">
    <property type="entry name" value="Mito_carr"/>
    <property type="match status" value="1"/>
</dbReference>
<keyword evidence="5" id="KW-0677">Repeat</keyword>
<evidence type="ECO:0000256" key="1">
    <source>
        <dbReference type="ARBA" id="ARBA00004448"/>
    </source>
</evidence>
<evidence type="ECO:0000313" key="13">
    <source>
        <dbReference type="EMBL" id="VEU35297.1"/>
    </source>
</evidence>
<dbReference type="EMBL" id="CAACVS010000055">
    <property type="protein sequence ID" value="VEU35297.1"/>
    <property type="molecule type" value="Genomic_DNA"/>
</dbReference>
<dbReference type="GO" id="GO:0005743">
    <property type="term" value="C:mitochondrial inner membrane"/>
    <property type="evidence" value="ECO:0007669"/>
    <property type="project" value="UniProtKB-SubCell"/>
</dbReference>
<evidence type="ECO:0000256" key="12">
    <source>
        <dbReference type="SAM" id="SignalP"/>
    </source>
</evidence>
<gene>
    <name evidence="13" type="ORF">PSNMU_V1.4_AUG-EV-PASAV3_0020290</name>
</gene>
<dbReference type="SUPFAM" id="SSF103506">
    <property type="entry name" value="Mitochondrial carrier"/>
    <property type="match status" value="1"/>
</dbReference>
<comment type="subcellular location">
    <subcellularLocation>
        <location evidence="1">Mitochondrion inner membrane</location>
        <topology evidence="1">Multi-pass membrane protein</topology>
    </subcellularLocation>
</comment>
<name>A0A448YZM8_9STRA</name>
<evidence type="ECO:0000313" key="14">
    <source>
        <dbReference type="Proteomes" id="UP000291116"/>
    </source>
</evidence>
<evidence type="ECO:0000256" key="4">
    <source>
        <dbReference type="ARBA" id="ARBA00022692"/>
    </source>
</evidence>
<dbReference type="GO" id="GO:1990547">
    <property type="term" value="P:mitochondrial phosphate ion transmembrane transport"/>
    <property type="evidence" value="ECO:0007669"/>
    <property type="project" value="InterPro"/>
</dbReference>
<feature type="signal peptide" evidence="12">
    <location>
        <begin position="1"/>
        <end position="18"/>
    </location>
</feature>
<evidence type="ECO:0000256" key="6">
    <source>
        <dbReference type="ARBA" id="ARBA00022792"/>
    </source>
</evidence>
<proteinExistence type="inferred from homology"/>
<reference evidence="13 14" key="1">
    <citation type="submission" date="2019-01" db="EMBL/GenBank/DDBJ databases">
        <authorList>
            <person name="Ferrante I. M."/>
        </authorList>
    </citation>
    <scope>NUCLEOTIDE SEQUENCE [LARGE SCALE GENOMIC DNA]</scope>
    <source>
        <strain evidence="13 14">B856</strain>
    </source>
</reference>
<evidence type="ECO:0000256" key="3">
    <source>
        <dbReference type="ARBA" id="ARBA00022448"/>
    </source>
</evidence>
<keyword evidence="7 11" id="KW-1133">Transmembrane helix</keyword>
<keyword evidence="3" id="KW-0813">Transport</keyword>
<dbReference type="Proteomes" id="UP000291116">
    <property type="component" value="Unassembled WGS sequence"/>
</dbReference>
<evidence type="ECO:0000256" key="7">
    <source>
        <dbReference type="ARBA" id="ARBA00022989"/>
    </source>
</evidence>
<evidence type="ECO:0000256" key="8">
    <source>
        <dbReference type="ARBA" id="ARBA00023128"/>
    </source>
</evidence>
<sequence>MTASAVAVLASASSPALASVAEIDKSTGSLYTPKKEMLAGGSAAARGIRIEASRDNNIKLKSGQQIQTVYETRFIAYLSRFLINFDDAANGFWISQTQEQGGTNSADSSLADLKFAEFSESVEIGLADYFVGPYGSYSSLSAMKAGINAKYQAKSKRYSEGGEDGNAGSGILRQIAGGLLSRNKPVDKTLARKKTADRDRFAKQGVLNLYTLLKARYTTKTAKRQLTILFSFISNPATQPTAEIRSLLGEIDDASINKIEITRPFARNEVTSRTSCKRGGGYSIGEPPAIEIEPPPALGSAYKCAKARPIMKTTSRVLRINVVDGGQGYWKTPEVYVSLPGAGGASSRQCVAQAIIDREGHVESIVVLDPGHGYGRSKNKTPPKVIIKPPESRGIAQSRGNRPALAKAELEYEIVEIEIVEKGNGYVGTEPPLVTITPPEEEPDWYVDVAELAVLADSSSNRQSFGASVVEMRGPKGNLAYSPGGIRAVPPKFPLRRVREDPIELLPSVIRPEYNSYGTYVIPSVAAVRTYEKILDNPRFRAVDPLFGAIGALPAQKSAMELKPNEYARLALSGAVCTVLVRTALNPLELIKTKLQLENDEELLAFARQSLDNSPGTGIDQEGVSKISPASSYRINENKFVPPGNLAIEASPTTTTTLAIDEIAAVAPAKISPQDLIGKLIELRGFPAIFQSADITLLASLVFGSLGFGATELFRRSFTEYFFNGEGGTGGNEVVLLLAATVATIITCAAAAPFELLRVRSMGLVESQEWVQVMKDFLKEKSQTEEKTNGELQSASTDFQEIGEHGILDLRALKFKDYLPLWAGFGPTTSRELAFAIPKFLAFDIIAKALTGLINSQLGEGALPIQVGIGTEGLAISAFSGACAGIAGAFVSHPADLILTRLSASKPVASTDDVSASNGSKENKSEATELNWKEIVKELLAKEGGVANLYVGLAPRLVFFFLVIGLQFFLYDYVKNILEVGSDDLSLVLDVFYAVRQGLS</sequence>
<feature type="transmembrane region" description="Helical" evidence="11">
    <location>
        <begin position="947"/>
        <end position="970"/>
    </location>
</feature>
<evidence type="ECO:0000256" key="2">
    <source>
        <dbReference type="ARBA" id="ARBA00006375"/>
    </source>
</evidence>
<evidence type="ECO:0000256" key="10">
    <source>
        <dbReference type="PROSITE-ProRule" id="PRU00282"/>
    </source>
</evidence>